<dbReference type="GO" id="GO:0045329">
    <property type="term" value="P:carnitine biosynthetic process"/>
    <property type="evidence" value="ECO:0007669"/>
    <property type="project" value="TreeGrafter"/>
</dbReference>
<evidence type="ECO:0000256" key="1">
    <source>
        <dbReference type="ARBA" id="ARBA00001954"/>
    </source>
</evidence>
<dbReference type="GO" id="GO:0005739">
    <property type="term" value="C:mitochondrion"/>
    <property type="evidence" value="ECO:0007669"/>
    <property type="project" value="TreeGrafter"/>
</dbReference>
<dbReference type="GO" id="GO:0016706">
    <property type="term" value="F:2-oxoglutarate-dependent dioxygenase activity"/>
    <property type="evidence" value="ECO:0007669"/>
    <property type="project" value="UniProtKB-ARBA"/>
</dbReference>
<dbReference type="InterPro" id="IPR042098">
    <property type="entry name" value="TauD-like_sf"/>
</dbReference>
<dbReference type="Gene3D" id="2.60.110.10">
    <property type="entry name" value="Thaumatin"/>
    <property type="match status" value="1"/>
</dbReference>
<evidence type="ECO:0000313" key="9">
    <source>
        <dbReference type="EMBL" id="GBE89809.1"/>
    </source>
</evidence>
<dbReference type="SMART" id="SM00205">
    <property type="entry name" value="THN"/>
    <property type="match status" value="1"/>
</dbReference>
<evidence type="ECO:0000256" key="4">
    <source>
        <dbReference type="ARBA" id="ARBA00022964"/>
    </source>
</evidence>
<dbReference type="Pfam" id="PF06155">
    <property type="entry name" value="GBBH-like_N"/>
    <property type="match status" value="1"/>
</dbReference>
<evidence type="ECO:0000259" key="8">
    <source>
        <dbReference type="Pfam" id="PF06155"/>
    </source>
</evidence>
<dbReference type="InterPro" id="IPR001938">
    <property type="entry name" value="Thaumatin"/>
</dbReference>
<keyword evidence="3" id="KW-0479">Metal-binding</keyword>
<reference evidence="9 10" key="1">
    <citation type="journal article" date="2018" name="Sci. Rep.">
        <title>Genome sequence of the cauliflower mushroom Sparassis crispa (Hanabiratake) and its association with beneficial usage.</title>
        <authorList>
            <person name="Kiyama R."/>
            <person name="Furutani Y."/>
            <person name="Kawaguchi K."/>
            <person name="Nakanishi T."/>
        </authorList>
    </citation>
    <scope>NUCLEOTIDE SEQUENCE [LARGE SCALE GENOMIC DNA]</scope>
</reference>
<dbReference type="SUPFAM" id="SSF49870">
    <property type="entry name" value="Osmotin, thaumatin-like protein"/>
    <property type="match status" value="1"/>
</dbReference>
<dbReference type="Gene3D" id="3.60.130.10">
    <property type="entry name" value="Clavaminate synthase-like"/>
    <property type="match status" value="1"/>
</dbReference>
<dbReference type="InterPro" id="IPR003819">
    <property type="entry name" value="TauD/TfdA-like"/>
</dbReference>
<dbReference type="InParanoid" id="A0A401H5Z2"/>
<name>A0A401H5Z2_9APHY</name>
<evidence type="ECO:0000259" key="7">
    <source>
        <dbReference type="Pfam" id="PF02668"/>
    </source>
</evidence>
<dbReference type="Proteomes" id="UP000287166">
    <property type="component" value="Unassembled WGS sequence"/>
</dbReference>
<dbReference type="Gene3D" id="3.30.2020.30">
    <property type="match status" value="1"/>
</dbReference>
<dbReference type="InterPro" id="IPR037176">
    <property type="entry name" value="Osmotin/thaumatin-like_sf"/>
</dbReference>
<evidence type="ECO:0000256" key="3">
    <source>
        <dbReference type="ARBA" id="ARBA00022723"/>
    </source>
</evidence>
<evidence type="ECO:0000256" key="5">
    <source>
        <dbReference type="ARBA" id="ARBA00023002"/>
    </source>
</evidence>
<evidence type="ECO:0008006" key="11">
    <source>
        <dbReference type="Google" id="ProtNLM"/>
    </source>
</evidence>
<evidence type="ECO:0000256" key="6">
    <source>
        <dbReference type="ARBA" id="ARBA00023004"/>
    </source>
</evidence>
<dbReference type="OrthoDB" id="406634at2759"/>
<evidence type="ECO:0000256" key="2">
    <source>
        <dbReference type="ARBA" id="ARBA00008654"/>
    </source>
</evidence>
<keyword evidence="10" id="KW-1185">Reference proteome</keyword>
<dbReference type="InterPro" id="IPR050411">
    <property type="entry name" value="AlphaKG_dependent_hydroxylases"/>
</dbReference>
<proteinExistence type="inferred from homology"/>
<dbReference type="SUPFAM" id="SSF51197">
    <property type="entry name" value="Clavaminate synthase-like"/>
    <property type="match status" value="1"/>
</dbReference>
<keyword evidence="6" id="KW-0408">Iron</keyword>
<dbReference type="CDD" id="cd00250">
    <property type="entry name" value="CAS_like"/>
    <property type="match status" value="1"/>
</dbReference>
<organism evidence="9 10">
    <name type="scientific">Sparassis crispa</name>
    <dbReference type="NCBI Taxonomy" id="139825"/>
    <lineage>
        <taxon>Eukaryota</taxon>
        <taxon>Fungi</taxon>
        <taxon>Dikarya</taxon>
        <taxon>Basidiomycota</taxon>
        <taxon>Agaricomycotina</taxon>
        <taxon>Agaricomycetes</taxon>
        <taxon>Polyporales</taxon>
        <taxon>Sparassidaceae</taxon>
        <taxon>Sparassis</taxon>
    </lineage>
</organism>
<dbReference type="PANTHER" id="PTHR10696:SF25">
    <property type="entry name" value="OXIDOREDUCTASE AIM17-RELATED"/>
    <property type="match status" value="1"/>
</dbReference>
<accession>A0A401H5Z2</accession>
<dbReference type="InterPro" id="IPR010376">
    <property type="entry name" value="GBBH-like_N"/>
</dbReference>
<dbReference type="InterPro" id="IPR038492">
    <property type="entry name" value="GBBH-like_N_sf"/>
</dbReference>
<dbReference type="PROSITE" id="PS51367">
    <property type="entry name" value="THAUMATIN_2"/>
    <property type="match status" value="1"/>
</dbReference>
<comment type="cofactor">
    <cofactor evidence="1">
        <name>Fe(2+)</name>
        <dbReference type="ChEBI" id="CHEBI:29033"/>
    </cofactor>
</comment>
<dbReference type="GO" id="GO:0046872">
    <property type="term" value="F:metal ion binding"/>
    <property type="evidence" value="ECO:0007669"/>
    <property type="project" value="UniProtKB-KW"/>
</dbReference>
<dbReference type="PANTHER" id="PTHR10696">
    <property type="entry name" value="GAMMA-BUTYROBETAINE HYDROXYLASE-RELATED"/>
    <property type="match status" value="1"/>
</dbReference>
<comment type="similarity">
    <text evidence="2">Belongs to the gamma-BBH/TMLD family.</text>
</comment>
<dbReference type="Pfam" id="PF00314">
    <property type="entry name" value="Thaumatin"/>
    <property type="match status" value="1"/>
</dbReference>
<comment type="caution">
    <text evidence="9">The sequence shown here is derived from an EMBL/GenBank/DDBJ whole genome shotgun (WGS) entry which is preliminary data.</text>
</comment>
<keyword evidence="5" id="KW-0560">Oxidoreductase</keyword>
<dbReference type="RefSeq" id="XP_027620722.1">
    <property type="nucleotide sequence ID" value="XM_027764921.1"/>
</dbReference>
<keyword evidence="4" id="KW-0223">Dioxygenase</keyword>
<evidence type="ECO:0000313" key="10">
    <source>
        <dbReference type="Proteomes" id="UP000287166"/>
    </source>
</evidence>
<gene>
    <name evidence="9" type="ORF">SCP_1701340</name>
</gene>
<dbReference type="GeneID" id="38786726"/>
<feature type="domain" description="TauD/TfdA-like" evidence="7">
    <location>
        <begin position="348"/>
        <end position="604"/>
    </location>
</feature>
<dbReference type="Pfam" id="PF02668">
    <property type="entry name" value="TauD"/>
    <property type="match status" value="1"/>
</dbReference>
<dbReference type="AlphaFoldDB" id="A0A401H5Z2"/>
<protein>
    <recommendedName>
        <fullName evidence="11">Clavaminate synthase-like protein</fullName>
    </recommendedName>
</protein>
<dbReference type="EMBL" id="BFAD01000017">
    <property type="protein sequence ID" value="GBE89809.1"/>
    <property type="molecule type" value="Genomic_DNA"/>
</dbReference>
<sequence>MTVQNACPFTIWPAMFTGPGSPLPNYTTGLVPRIGFIGERIHSFANHKGGKPELTRQSPSLFLTIGRLPVSGLAVIATFMIQTQLLRTGIPPASLAEFTLGTNGAADWYDVSLVDGFNLPMSITNNVGCAVADCPVDLGPNCPAALIGPFDSTGSPIGCKSACEAGLSSDSRNSANCCTGIHDTAATCPSSGVEYYSYFTGDRRACRRPSSRTSNYNSEIFPRRLFSTAVSTDSLSFNGRILPFRWLRDSCQCPQCVHPSTRQKLHRTSDIPLDVHPTANGVKHANDGLHIRWGSGHESYYAGEFLERYSSPQRLHTFHADVDPHPWDVKELRSATDLYLSYASIQTSSGLSTAITQLVRYGLLFVTGVPNAESSNEACELRKLAERFGEIRPTFYGETWDVKDVRNSRNIAYTNIDLGLHMDLLYFQHPPRYQILHCLRNRVSGGTSVFVDALHAALTLRACNPADFVTLASTPVAFHYINDGHHLHFEHPTIQLAPTPTPMSASTSTFSADLDPDVRAIQYINYSPPFQAPLPSSTPAPFYSALQRFVELLESPAARYEYTLREGDAVLFDNRRVLHARTAFQDHEALHGEDATSRWLKGCYLEADAVLDRGRVLRQQL</sequence>
<dbReference type="STRING" id="139825.A0A401H5Z2"/>
<feature type="domain" description="Gamma-butyrobetaine hydroxylase-like N-terminal" evidence="8">
    <location>
        <begin position="242"/>
        <end position="305"/>
    </location>
</feature>